<evidence type="ECO:0000259" key="1">
    <source>
        <dbReference type="Pfam" id="PF01966"/>
    </source>
</evidence>
<evidence type="ECO:0000313" key="2">
    <source>
        <dbReference type="EMBL" id="EEV19606.1"/>
    </source>
</evidence>
<name>C8PSK7_9SPIR</name>
<feature type="domain" description="HD" evidence="1">
    <location>
        <begin position="25"/>
        <end position="97"/>
    </location>
</feature>
<sequence>MLPAKEEAMKLLEEGYARNQGQWKDHSIVTAQCAYKIAERCAGMDPEKAYVLGLLHDIGRREGVTYIAHVMDGYRYLTPLGYDEAARICITHSFARQDISDYIGKIDIPANQLEELKRLLAGYRYDDYDLLIQLCDGIALPNRSVPVDERIADVKKRYGHYPEEKRKKTLELKRYFEAKSGLDIDHLNIVL</sequence>
<dbReference type="NCBIfam" id="TIGR00277">
    <property type="entry name" value="HDIG"/>
    <property type="match status" value="1"/>
</dbReference>
<dbReference type="InterPro" id="IPR006674">
    <property type="entry name" value="HD_domain"/>
</dbReference>
<dbReference type="InterPro" id="IPR003607">
    <property type="entry name" value="HD/PDEase_dom"/>
</dbReference>
<protein>
    <submittedName>
        <fullName evidence="2">HD domain protein</fullName>
    </submittedName>
</protein>
<evidence type="ECO:0000313" key="3">
    <source>
        <dbReference type="Proteomes" id="UP000004509"/>
    </source>
</evidence>
<organism evidence="2 3">
    <name type="scientific">Treponema vincentii ATCC 35580</name>
    <dbReference type="NCBI Taxonomy" id="596324"/>
    <lineage>
        <taxon>Bacteria</taxon>
        <taxon>Pseudomonadati</taxon>
        <taxon>Spirochaetota</taxon>
        <taxon>Spirochaetia</taxon>
        <taxon>Spirochaetales</taxon>
        <taxon>Treponemataceae</taxon>
        <taxon>Treponema</taxon>
    </lineage>
</organism>
<comment type="caution">
    <text evidence="2">The sequence shown here is derived from an EMBL/GenBank/DDBJ whole genome shotgun (WGS) entry which is preliminary data.</text>
</comment>
<dbReference type="AlphaFoldDB" id="C8PSK7"/>
<dbReference type="RefSeq" id="WP_006189583.1">
    <property type="nucleotide sequence ID" value="NZ_ACYH01000051.1"/>
</dbReference>
<accession>C8PSK7</accession>
<dbReference type="Proteomes" id="UP000004509">
    <property type="component" value="Unassembled WGS sequence"/>
</dbReference>
<dbReference type="STRING" id="596324.TREVI0001_1045"/>
<reference evidence="2 3" key="1">
    <citation type="submission" date="2009-07" db="EMBL/GenBank/DDBJ databases">
        <authorList>
            <person name="Madupu R."/>
            <person name="Sebastian Y."/>
            <person name="Durkin A.S."/>
            <person name="Torralba M."/>
            <person name="Methe B."/>
            <person name="Sutton G.G."/>
            <person name="Strausberg R.L."/>
            <person name="Nelson K.E."/>
        </authorList>
    </citation>
    <scope>NUCLEOTIDE SEQUENCE [LARGE SCALE GENOMIC DNA]</scope>
    <source>
        <strain evidence="2 3">ATCC 35580</strain>
    </source>
</reference>
<dbReference type="InterPro" id="IPR006675">
    <property type="entry name" value="HDIG_dom"/>
</dbReference>
<dbReference type="SUPFAM" id="SSF109604">
    <property type="entry name" value="HD-domain/PDEase-like"/>
    <property type="match status" value="1"/>
</dbReference>
<dbReference type="OrthoDB" id="9794480at2"/>
<dbReference type="Gene3D" id="1.10.3210.10">
    <property type="entry name" value="Hypothetical protein af1432"/>
    <property type="match status" value="1"/>
</dbReference>
<dbReference type="CDD" id="cd00077">
    <property type="entry name" value="HDc"/>
    <property type="match status" value="1"/>
</dbReference>
<dbReference type="eggNOG" id="COG2206">
    <property type="taxonomic scope" value="Bacteria"/>
</dbReference>
<gene>
    <name evidence="2" type="ORF">TREVI0001_1045</name>
</gene>
<dbReference type="EMBL" id="ACYH01000051">
    <property type="protein sequence ID" value="EEV19606.1"/>
    <property type="molecule type" value="Genomic_DNA"/>
</dbReference>
<dbReference type="Pfam" id="PF01966">
    <property type="entry name" value="HD"/>
    <property type="match status" value="1"/>
</dbReference>
<proteinExistence type="predicted"/>